<evidence type="ECO:0000256" key="2">
    <source>
        <dbReference type="ARBA" id="ARBA00022857"/>
    </source>
</evidence>
<dbReference type="Pfam" id="PF05368">
    <property type="entry name" value="NmrA"/>
    <property type="match status" value="1"/>
</dbReference>
<evidence type="ECO:0000313" key="5">
    <source>
        <dbReference type="Proteomes" id="UP000037505"/>
    </source>
</evidence>
<accession>A0A0L1JH99</accession>
<keyword evidence="5" id="KW-1185">Reference proteome</keyword>
<dbReference type="GeneID" id="26802331"/>
<dbReference type="STRING" id="1509407.A0A0L1JH99"/>
<dbReference type="InterPro" id="IPR036291">
    <property type="entry name" value="NAD(P)-bd_dom_sf"/>
</dbReference>
<dbReference type="GO" id="GO:0005634">
    <property type="term" value="C:nucleus"/>
    <property type="evidence" value="ECO:0007669"/>
    <property type="project" value="TreeGrafter"/>
</dbReference>
<dbReference type="InterPro" id="IPR051164">
    <property type="entry name" value="NmrA-like_oxidored"/>
</dbReference>
<dbReference type="Gene3D" id="3.90.25.10">
    <property type="entry name" value="UDP-galactose 4-epimerase, domain 1"/>
    <property type="match status" value="1"/>
</dbReference>
<organism evidence="4 5">
    <name type="scientific">Aspergillus nomiae NRRL (strain ATCC 15546 / NRRL 13137 / CBS 260.88 / M93)</name>
    <dbReference type="NCBI Taxonomy" id="1509407"/>
    <lineage>
        <taxon>Eukaryota</taxon>
        <taxon>Fungi</taxon>
        <taxon>Dikarya</taxon>
        <taxon>Ascomycota</taxon>
        <taxon>Pezizomycotina</taxon>
        <taxon>Eurotiomycetes</taxon>
        <taxon>Eurotiomycetidae</taxon>
        <taxon>Eurotiales</taxon>
        <taxon>Aspergillaceae</taxon>
        <taxon>Aspergillus</taxon>
        <taxon>Aspergillus subgen. Circumdati</taxon>
    </lineage>
</organism>
<dbReference type="SUPFAM" id="SSF51735">
    <property type="entry name" value="NAD(P)-binding Rossmann-fold domains"/>
    <property type="match status" value="1"/>
</dbReference>
<gene>
    <name evidence="4" type="ORF">ANOM_000527</name>
</gene>
<dbReference type="AlphaFoldDB" id="A0A0L1JH99"/>
<comment type="caution">
    <text evidence="4">The sequence shown here is derived from an EMBL/GenBank/DDBJ whole genome shotgun (WGS) entry which is preliminary data.</text>
</comment>
<dbReference type="InterPro" id="IPR008030">
    <property type="entry name" value="NmrA-like"/>
</dbReference>
<dbReference type="PANTHER" id="PTHR42748:SF7">
    <property type="entry name" value="NMRA LIKE REDOX SENSOR 1-RELATED"/>
    <property type="match status" value="1"/>
</dbReference>
<dbReference type="PANTHER" id="PTHR42748">
    <property type="entry name" value="NITROGEN METABOLITE REPRESSION PROTEIN NMRA FAMILY MEMBER"/>
    <property type="match status" value="1"/>
</dbReference>
<name>A0A0L1JH99_ASPN3</name>
<protein>
    <submittedName>
        <fullName evidence="4">NmrA-like family protein</fullName>
    </submittedName>
</protein>
<dbReference type="EMBL" id="JNOM01000005">
    <property type="protein sequence ID" value="KNG91131.1"/>
    <property type="molecule type" value="Genomic_DNA"/>
</dbReference>
<evidence type="ECO:0000259" key="3">
    <source>
        <dbReference type="Pfam" id="PF05368"/>
    </source>
</evidence>
<sequence>LSGTKSSQRHSNPSKAFHKMTIALLIIGATGKQGGAVVDALVAQDADVEILAVTRNAQSPSAQKLAQKSDKVKLVQGDLNNPAGIFENAKKASSLPVWGVFSLQVKLTEGGRNKQSPFAKGESLESEERQGKALIDEATKQRVQHFVQTSVDRGGDASTDNPTNVPHFVTKYNIEQYLFEKTKDGSMDWTVLRPVFFFDNLTPDFIGKVTFTAWDAYIQGKPLQCIATSDIGIIAAQVLLQHDRFKNQCLSLAGDELTFEQMAKKFKTQTGHSVPTTFRFVAYFIMMMAKDLRLMFKWFHNQGYGADIKQIKQIHPGLKDFDTWLKDESQFLKH</sequence>
<dbReference type="RefSeq" id="XP_015412054.1">
    <property type="nucleotide sequence ID" value="XM_015545785.1"/>
</dbReference>
<feature type="domain" description="NmrA-like" evidence="3">
    <location>
        <begin position="24"/>
        <end position="311"/>
    </location>
</feature>
<dbReference type="Gene3D" id="3.40.50.720">
    <property type="entry name" value="NAD(P)-binding Rossmann-like Domain"/>
    <property type="match status" value="1"/>
</dbReference>
<keyword evidence="2" id="KW-0521">NADP</keyword>
<evidence type="ECO:0000256" key="1">
    <source>
        <dbReference type="ARBA" id="ARBA00006328"/>
    </source>
</evidence>
<reference evidence="4 5" key="1">
    <citation type="submission" date="2014-06" db="EMBL/GenBank/DDBJ databases">
        <title>The Genome of the Aflatoxigenic Filamentous Fungus Aspergillus nomius.</title>
        <authorList>
            <person name="Moore M.G."/>
            <person name="Shannon B.M."/>
            <person name="Brian M.M."/>
        </authorList>
    </citation>
    <scope>NUCLEOTIDE SEQUENCE [LARGE SCALE GENOMIC DNA]</scope>
    <source>
        <strain evidence="4 5">NRRL 13137</strain>
    </source>
</reference>
<proteinExistence type="inferred from homology"/>
<dbReference type="Proteomes" id="UP000037505">
    <property type="component" value="Unassembled WGS sequence"/>
</dbReference>
<dbReference type="FunFam" id="3.40.50.720:FF:000528">
    <property type="entry name" value="Nucleoside-diphosphate-sugar epimerase family protein"/>
    <property type="match status" value="1"/>
</dbReference>
<comment type="similarity">
    <text evidence="1">Belongs to the NmrA-type oxidoreductase family.</text>
</comment>
<dbReference type="OrthoDB" id="9997102at2759"/>
<feature type="non-terminal residue" evidence="4">
    <location>
        <position position="1"/>
    </location>
</feature>
<evidence type="ECO:0000313" key="4">
    <source>
        <dbReference type="EMBL" id="KNG91131.1"/>
    </source>
</evidence>